<name>A0AA39QYG4_9LECA</name>
<dbReference type="AlphaFoldDB" id="A0AA39QYG4"/>
<dbReference type="InterPro" id="IPR011990">
    <property type="entry name" value="TPR-like_helical_dom_sf"/>
</dbReference>
<keyword evidence="1" id="KW-0175">Coiled coil</keyword>
<evidence type="ECO:0000256" key="2">
    <source>
        <dbReference type="SAM" id="MobiDB-lite"/>
    </source>
</evidence>
<dbReference type="Gene3D" id="1.25.40.10">
    <property type="entry name" value="Tetratricopeptide repeat domain"/>
    <property type="match status" value="2"/>
</dbReference>
<reference evidence="3" key="1">
    <citation type="submission" date="2023-03" db="EMBL/GenBank/DDBJ databases">
        <title>Complete genome of Cladonia borealis.</title>
        <authorList>
            <person name="Park H."/>
        </authorList>
    </citation>
    <scope>NUCLEOTIDE SEQUENCE</scope>
    <source>
        <strain evidence="3">ANT050790</strain>
    </source>
</reference>
<evidence type="ECO:0000256" key="1">
    <source>
        <dbReference type="SAM" id="Coils"/>
    </source>
</evidence>
<proteinExistence type="predicted"/>
<sequence length="709" mass="80366">MMDMNAQRYDGYATGHPEGLHGIEARRERPPYVVEAAYEPGIDERINGGVNQFAVHEPHLMNQHYLGRPIPGGWPTEIPQHHQPIEAHEPRQNQNEGERPQQHPMQRRRKLPGIEIKEQLQQLRAANEALQIANRALQIDARRHKRELFESWKSAGEFNKAGKYYEDLLAHDLIEDAGAEIVTILDLKQSYVDMLIKQGGRFEEAVGLAEEVWGKRKAADPVSGPVSDMSKESHRHLCSIYASLKRPDEVERMHKLAYEGYKGRDDAWALENGDECCKQLAEQQKYEEALLMQANVWSEREKTAIDGPSRLNAIKSGKSRISLLERFSVFLADQDESVSQKILRRSKKELCEQEIDQALQCIWDTAGSPETEIEILDVGHRLGARLLAGERFSEAEVVLGQVWQRRKLATNETDPQAMSAGRLLAAAVKLQGSTEYQRAVTIYRQIWNNYKTVFGQGNDETIAVGKHLAATLYLLGQCSGDGGAEEIYGWVLEQIELKSRQNTSAAIAARFDLGQAMYRQGHAKYDKATGLLQTVYDQWYKTPPHPAGIGECGHMLVEMYKQQKAVEPLKALFDGRKRLETKDMLYMESGYAYGTILVEQENHELARETMRSLWEYDRAVKKEKEFRVRCGRLYGQILLKLKEYNLAQVILQAVLKAQSGVFETGTPEFNKVSALLVEAQQAISARTILKPRDKNIRAGAKPKKHANGK</sequence>
<evidence type="ECO:0000313" key="3">
    <source>
        <dbReference type="EMBL" id="KAK0510023.1"/>
    </source>
</evidence>
<feature type="coiled-coil region" evidence="1">
    <location>
        <begin position="116"/>
        <end position="147"/>
    </location>
</feature>
<dbReference type="EMBL" id="JAFEKC020000017">
    <property type="protein sequence ID" value="KAK0510023.1"/>
    <property type="molecule type" value="Genomic_DNA"/>
</dbReference>
<evidence type="ECO:0000313" key="4">
    <source>
        <dbReference type="Proteomes" id="UP001166286"/>
    </source>
</evidence>
<dbReference type="Proteomes" id="UP001166286">
    <property type="component" value="Unassembled WGS sequence"/>
</dbReference>
<gene>
    <name evidence="3" type="ORF">JMJ35_007417</name>
</gene>
<accession>A0AA39QYG4</accession>
<keyword evidence="4" id="KW-1185">Reference proteome</keyword>
<protein>
    <submittedName>
        <fullName evidence="3">Uncharacterized protein</fullName>
    </submittedName>
</protein>
<organism evidence="3 4">
    <name type="scientific">Cladonia borealis</name>
    <dbReference type="NCBI Taxonomy" id="184061"/>
    <lineage>
        <taxon>Eukaryota</taxon>
        <taxon>Fungi</taxon>
        <taxon>Dikarya</taxon>
        <taxon>Ascomycota</taxon>
        <taxon>Pezizomycotina</taxon>
        <taxon>Lecanoromycetes</taxon>
        <taxon>OSLEUM clade</taxon>
        <taxon>Lecanoromycetidae</taxon>
        <taxon>Lecanorales</taxon>
        <taxon>Lecanorineae</taxon>
        <taxon>Cladoniaceae</taxon>
        <taxon>Cladonia</taxon>
    </lineage>
</organism>
<comment type="caution">
    <text evidence="3">The sequence shown here is derived from an EMBL/GenBank/DDBJ whole genome shotgun (WGS) entry which is preliminary data.</text>
</comment>
<feature type="compositionally biased region" description="Basic and acidic residues" evidence="2">
    <location>
        <begin position="88"/>
        <end position="101"/>
    </location>
</feature>
<feature type="region of interest" description="Disordered" evidence="2">
    <location>
        <begin position="88"/>
        <end position="109"/>
    </location>
</feature>